<accession>A0ABV8HRK4</accession>
<evidence type="ECO:0000256" key="1">
    <source>
        <dbReference type="ARBA" id="ARBA00006845"/>
    </source>
</evidence>
<comment type="similarity">
    <text evidence="1">Belongs to the barstar family.</text>
</comment>
<dbReference type="InterPro" id="IPR000468">
    <property type="entry name" value="Barstar"/>
</dbReference>
<dbReference type="InterPro" id="IPR035905">
    <property type="entry name" value="Barstar-like_sf"/>
</dbReference>
<dbReference type="Pfam" id="PF01337">
    <property type="entry name" value="Barstar"/>
    <property type="match status" value="1"/>
</dbReference>
<gene>
    <name evidence="3" type="ORF">ACFO3J_24500</name>
</gene>
<feature type="domain" description="Barstar (barnase inhibitor)" evidence="2">
    <location>
        <begin position="180"/>
        <end position="249"/>
    </location>
</feature>
<evidence type="ECO:0000313" key="3">
    <source>
        <dbReference type="EMBL" id="MFC4034610.1"/>
    </source>
</evidence>
<organism evidence="3 4">
    <name type="scientific">Streptomyces polygonati</name>
    <dbReference type="NCBI Taxonomy" id="1617087"/>
    <lineage>
        <taxon>Bacteria</taxon>
        <taxon>Bacillati</taxon>
        <taxon>Actinomycetota</taxon>
        <taxon>Actinomycetes</taxon>
        <taxon>Kitasatosporales</taxon>
        <taxon>Streptomycetaceae</taxon>
        <taxon>Streptomyces</taxon>
    </lineage>
</organism>
<dbReference type="EMBL" id="JBHSBB010000015">
    <property type="protein sequence ID" value="MFC4034610.1"/>
    <property type="molecule type" value="Genomic_DNA"/>
</dbReference>
<keyword evidence="4" id="KW-1185">Reference proteome</keyword>
<evidence type="ECO:0000259" key="2">
    <source>
        <dbReference type="Pfam" id="PF01337"/>
    </source>
</evidence>
<name>A0ABV8HRK4_9ACTN</name>
<proteinExistence type="inferred from homology"/>
<protein>
    <submittedName>
        <fullName evidence="3">Barstar family protein</fullName>
    </submittedName>
</protein>
<dbReference type="SUPFAM" id="SSF52038">
    <property type="entry name" value="Barstar-related"/>
    <property type="match status" value="1"/>
</dbReference>
<comment type="caution">
    <text evidence="3">The sequence shown here is derived from an EMBL/GenBank/DDBJ whole genome shotgun (WGS) entry which is preliminary data.</text>
</comment>
<reference evidence="4" key="1">
    <citation type="journal article" date="2019" name="Int. J. Syst. Evol. Microbiol.">
        <title>The Global Catalogue of Microorganisms (GCM) 10K type strain sequencing project: providing services to taxonomists for standard genome sequencing and annotation.</title>
        <authorList>
            <consortium name="The Broad Institute Genomics Platform"/>
            <consortium name="The Broad Institute Genome Sequencing Center for Infectious Disease"/>
            <person name="Wu L."/>
            <person name="Ma J."/>
        </authorList>
    </citation>
    <scope>NUCLEOTIDE SEQUENCE [LARGE SCALE GENOMIC DNA]</scope>
    <source>
        <strain evidence="4">CGMCC 4.7237</strain>
    </source>
</reference>
<sequence length="276" mass="29756">MGSAMRISGRGGEGQKCALTSDEDDADFWGSAHEAEGLFTPLADEEGARRVHLAGCLPQGGLLKSVDHVGGRRALAGNAWFDLLDGDGATMGSYFVNEVTVVSVKPSARGAGLVDLTVALWCENALAGAERVWDLIRAGHLTRTGMWHDLAPEDRQAWLSVALWSREYQRQGRPDTPAGQVFTLDGRHIVDRDSFYCAIGEAINGPGGYFGWNLDALNDCLRGGWGATAPFTLHWDSSAEARARLAERVSTGDGEASLFDLLLEILEERGVSVILR</sequence>
<dbReference type="Gene3D" id="3.30.370.10">
    <property type="entry name" value="Barstar-like"/>
    <property type="match status" value="1"/>
</dbReference>
<dbReference type="Proteomes" id="UP001595765">
    <property type="component" value="Unassembled WGS sequence"/>
</dbReference>
<evidence type="ECO:0000313" key="4">
    <source>
        <dbReference type="Proteomes" id="UP001595765"/>
    </source>
</evidence>
<dbReference type="RefSeq" id="WP_386433123.1">
    <property type="nucleotide sequence ID" value="NZ_JBHSBB010000015.1"/>
</dbReference>